<sequence length="1139" mass="130620">LSASISSSSKDEHILLPLYNWEMGSFVLLIVLVFFYSQNNSIKTSKYNAFNFLPMNLFEQFQRLANAYFLFLLFLQLIPQIASLAWYTTVMPLMVVLSITAVKDAIDDLVMHAGIQSSLSYRIKWMDIQVGDIIKLENNQAVTADILLLSSSEPYSLTYIETAELDGETNLKVKQAISVTSEMEDNLKLLSAFDGEVRCESPNNKLDRFTGVLTYRGEDYILDHDRLILRGCVIRNTDWCYGLVIFTGPDTKLMQNSGKSTFKRTHIDHLMNVLVLWIFLFLGSMCFILAIGHCIWENKKGYYFQDFLPWKEYVSSSVVSATLIFWSYFIILNTMVPISLYVSVEIIRLGNSFYINWDQKMFYEPKNTPARARTTTLNEELGQVTYVFSDKTGTLTQNIMIFNKCSINGKFYGDVYDKNGQRVDVSEKTEKVDFSYNKLADPKFSFYDKTLVEAVKRGDRWVHLFFLSLSLCHTVIPEEKVEGELVYQAQSPDEGALVTAARNFGFVFRSRTSETIMVVEMGETKIYQLLAILDFSNVRKRMSVIVRTPEDRVMLFCKGADTILCQLLHPSCRSLKEVTMDHLDDFASDGLRTLMVAYRELDNAFFQNWSLKHNEAYLSLEDRENKISLVYEEIEKDLMLLGATAIEDKLQDGVPETIFTLNKAKIKVWVLTGDKQETAVNIAYACNIFHDEMDGIFIVEGKDNETVQQELRYDGRTATAHPWTQDFPPISSSIWPPTLPEGTEKKERRGKQKAHALEGNLQLDLLRTACMCKGVICCRMTPLQKAQVVELVKRYKKVVTLAIGDGANDVSMIKAAHIGVGISGQEGMQAMLNSDYAFSQFHYLQRLLFIHGRWSYNRMCKFLSYFFYKNFAFTLVHFWYAFYSGFSAQTVYDTWFITFYNLVYTSLPVLGLSLFDQDVNETWSLRFPELYEPGQHNLYFNKKEFVKCLVHGIYSSLVLFFIPMGAIYNSVRSDGKEISDYQSFSVIVQTSLLCAVTAQIALETTYWTMISHIFTWGSLGFYFCILFFLYSDGLCLMFPNVFQFLGVARNTLNLPQMWLSVILSMVLCILPVIGYQFLKPLFWPVSVDKVSGTENLARIHHCMRHPLSRRSAYAFSHKQGFGALITSGKTLKTKLPKKK</sequence>
<dbReference type="CDD" id="cd02073">
    <property type="entry name" value="P-type_ATPase_APLT_Dnf-like"/>
    <property type="match status" value="1"/>
</dbReference>
<dbReference type="NCBIfam" id="TIGR01652">
    <property type="entry name" value="ATPase-Plipid"/>
    <property type="match status" value="1"/>
</dbReference>
<dbReference type="Ensembl" id="ENSSSCT00035038044.1">
    <property type="protein sequence ID" value="ENSSSCP00035015168.1"/>
    <property type="gene ID" value="ENSSSCG00035028162.1"/>
</dbReference>
<evidence type="ECO:0000259" key="18">
    <source>
        <dbReference type="Pfam" id="PF16212"/>
    </source>
</evidence>
<feature type="transmembrane region" description="Helical" evidence="16">
    <location>
        <begin position="948"/>
        <end position="969"/>
    </location>
</feature>
<keyword evidence="9 16" id="KW-1278">Translocase</keyword>
<dbReference type="AlphaFoldDB" id="A0A8D0MPZ7"/>
<dbReference type="Ensembl" id="ENSSSCT00015016130.1">
    <property type="protein sequence ID" value="ENSSSCP00015006282.1"/>
    <property type="gene ID" value="ENSSSCG00015011367.1"/>
</dbReference>
<feature type="binding site" evidence="15">
    <location>
        <position position="805"/>
    </location>
    <ligand>
        <name>Mg(2+)</name>
        <dbReference type="ChEBI" id="CHEBI:18420"/>
    </ligand>
</feature>
<dbReference type="InterPro" id="IPR023298">
    <property type="entry name" value="ATPase_P-typ_TM_dom_sf"/>
</dbReference>
<dbReference type="Pfam" id="PF13246">
    <property type="entry name" value="Cation_ATPase"/>
    <property type="match status" value="1"/>
</dbReference>
<feature type="binding site" evidence="14">
    <location>
        <position position="494"/>
    </location>
    <ligand>
        <name>ATP</name>
        <dbReference type="ChEBI" id="CHEBI:30616"/>
    </ligand>
</feature>
<feature type="transmembrane region" description="Helical" evidence="16">
    <location>
        <begin position="981"/>
        <end position="1002"/>
    </location>
</feature>
<dbReference type="GO" id="GO:0000287">
    <property type="term" value="F:magnesium ion binding"/>
    <property type="evidence" value="ECO:0007669"/>
    <property type="project" value="UniProtKB-UniRule"/>
</dbReference>
<dbReference type="SFLD" id="SFLDG00002">
    <property type="entry name" value="C1.7:_P-type_atpase_like"/>
    <property type="match status" value="1"/>
</dbReference>
<dbReference type="InterPro" id="IPR018303">
    <property type="entry name" value="ATPase_P-typ_P_site"/>
</dbReference>
<dbReference type="NCBIfam" id="TIGR01494">
    <property type="entry name" value="ATPase_P-type"/>
    <property type="match status" value="1"/>
</dbReference>
<feature type="transmembrane region" description="Helical" evidence="16">
    <location>
        <begin position="1009"/>
        <end position="1030"/>
    </location>
</feature>
<feature type="binding site" evidence="15">
    <location>
        <position position="809"/>
    </location>
    <ligand>
        <name>Mg(2+)</name>
        <dbReference type="ChEBI" id="CHEBI:18420"/>
    </ligand>
</feature>
<dbReference type="SUPFAM" id="SSF81660">
    <property type="entry name" value="Metal cation-transporting ATPase, ATP-binding domain N"/>
    <property type="match status" value="1"/>
</dbReference>
<accession>A0A8D0MPZ7</accession>
<dbReference type="GO" id="GO:0015914">
    <property type="term" value="P:phospholipid transport"/>
    <property type="evidence" value="ECO:0007669"/>
    <property type="project" value="InterPro"/>
</dbReference>
<dbReference type="SUPFAM" id="SSF81653">
    <property type="entry name" value="Calcium ATPase, transduction domain A"/>
    <property type="match status" value="1"/>
</dbReference>
<feature type="binding site" evidence="14">
    <location>
        <position position="779"/>
    </location>
    <ligand>
        <name>ATP</name>
        <dbReference type="ChEBI" id="CHEBI:30616"/>
    </ligand>
</feature>
<evidence type="ECO:0000256" key="3">
    <source>
        <dbReference type="ARBA" id="ARBA00008109"/>
    </source>
</evidence>
<keyword evidence="4 16" id="KW-0812">Transmembrane</keyword>
<evidence type="ECO:0000256" key="16">
    <source>
        <dbReference type="RuleBase" id="RU362033"/>
    </source>
</evidence>
<keyword evidence="11 16" id="KW-0472">Membrane</keyword>
<feature type="binding site" evidence="14">
    <location>
        <position position="535"/>
    </location>
    <ligand>
        <name>ATP</name>
        <dbReference type="ChEBI" id="CHEBI:30616"/>
    </ligand>
</feature>
<dbReference type="SFLD" id="SFLDF00027">
    <property type="entry name" value="p-type_atpase"/>
    <property type="match status" value="1"/>
</dbReference>
<feature type="active site" description="4-aspartylphosphate intermediate" evidence="13">
    <location>
        <position position="390"/>
    </location>
</feature>
<dbReference type="EC" id="7.6.2.1" evidence="16"/>
<dbReference type="Proteomes" id="UP000694726">
    <property type="component" value="Unplaced"/>
</dbReference>
<evidence type="ECO:0000256" key="6">
    <source>
        <dbReference type="ARBA" id="ARBA00022741"/>
    </source>
</evidence>
<dbReference type="Ensembl" id="ENSSSCT00045022580.1">
    <property type="protein sequence ID" value="ENSSSCP00045015569.1"/>
    <property type="gene ID" value="ENSSSCG00045012029.1"/>
</dbReference>
<dbReference type="InterPro" id="IPR008250">
    <property type="entry name" value="ATPase_P-typ_transduc_dom_A_sf"/>
</dbReference>
<comment type="catalytic activity">
    <reaction evidence="12 16">
        <text>ATP + H2O + phospholipidSide 1 = ADP + phosphate + phospholipidSide 2.</text>
        <dbReference type="EC" id="7.6.2.1"/>
    </reaction>
</comment>
<feature type="binding site" evidence="14">
    <location>
        <position position="809"/>
    </location>
    <ligand>
        <name>ATP</name>
        <dbReference type="ChEBI" id="CHEBI:30616"/>
    </ligand>
</feature>
<feature type="transmembrane region" description="Helical" evidence="16">
    <location>
        <begin position="862"/>
        <end position="882"/>
    </location>
</feature>
<dbReference type="SUPFAM" id="SSF81665">
    <property type="entry name" value="Calcium ATPase, transmembrane domain M"/>
    <property type="match status" value="1"/>
</dbReference>
<dbReference type="InterPro" id="IPR001757">
    <property type="entry name" value="P_typ_ATPase"/>
</dbReference>
<feature type="binding site" evidence="14">
    <location>
        <position position="390"/>
    </location>
    <ligand>
        <name>ATP</name>
        <dbReference type="ChEBI" id="CHEBI:30616"/>
    </ligand>
</feature>
<evidence type="ECO:0000256" key="15">
    <source>
        <dbReference type="PIRSR" id="PIRSR606539-3"/>
    </source>
</evidence>
<feature type="binding site" evidence="15">
    <location>
        <position position="390"/>
    </location>
    <ligand>
        <name>Mg(2+)</name>
        <dbReference type="ChEBI" id="CHEBI:18420"/>
    </ligand>
</feature>
<dbReference type="FunFam" id="3.40.1110.10:FF:000188">
    <property type="entry name" value="Phospholipid-transporting ATPase"/>
    <property type="match status" value="1"/>
</dbReference>
<dbReference type="PROSITE" id="PS00154">
    <property type="entry name" value="ATPASE_E1_E2"/>
    <property type="match status" value="1"/>
</dbReference>
<feature type="binding site" evidence="14">
    <location>
        <position position="808"/>
    </location>
    <ligand>
        <name>ATP</name>
        <dbReference type="ChEBI" id="CHEBI:30616"/>
    </ligand>
</feature>
<evidence type="ECO:0000256" key="2">
    <source>
        <dbReference type="ARBA" id="ARBA00004141"/>
    </source>
</evidence>
<evidence type="ECO:0000256" key="12">
    <source>
        <dbReference type="ARBA" id="ARBA00034036"/>
    </source>
</evidence>
<dbReference type="Proteomes" id="UP000694720">
    <property type="component" value="Unplaced"/>
</dbReference>
<dbReference type="Gene3D" id="2.70.150.10">
    <property type="entry name" value="Calcium-transporting ATPase, cytoplasmic transduction domain A"/>
    <property type="match status" value="1"/>
</dbReference>
<evidence type="ECO:0000313" key="20">
    <source>
        <dbReference type="Proteomes" id="UP000694726"/>
    </source>
</evidence>
<keyword evidence="10 16" id="KW-1133">Transmembrane helix</keyword>
<evidence type="ECO:0000256" key="11">
    <source>
        <dbReference type="ARBA" id="ARBA00023136"/>
    </source>
</evidence>
<feature type="domain" description="P-type ATPase N-terminal" evidence="17">
    <location>
        <begin position="39"/>
        <end position="90"/>
    </location>
</feature>
<feature type="domain" description="P-type ATPase C-terminal" evidence="18">
    <location>
        <begin position="833"/>
        <end position="1084"/>
    </location>
</feature>
<evidence type="ECO:0000256" key="9">
    <source>
        <dbReference type="ARBA" id="ARBA00022967"/>
    </source>
</evidence>
<feature type="binding site" evidence="14">
    <location>
        <position position="392"/>
    </location>
    <ligand>
        <name>ATP</name>
        <dbReference type="ChEBI" id="CHEBI:30616"/>
    </ligand>
</feature>
<evidence type="ECO:0000256" key="13">
    <source>
        <dbReference type="PIRSR" id="PIRSR606539-1"/>
    </source>
</evidence>
<dbReference type="SUPFAM" id="SSF56784">
    <property type="entry name" value="HAD-like"/>
    <property type="match status" value="1"/>
</dbReference>
<dbReference type="InterPro" id="IPR036412">
    <property type="entry name" value="HAD-like_sf"/>
</dbReference>
<dbReference type="PRINTS" id="PR00119">
    <property type="entry name" value="CATATPASE"/>
</dbReference>
<keyword evidence="5 15" id="KW-0479">Metal-binding</keyword>
<dbReference type="GO" id="GO:0016020">
    <property type="term" value="C:membrane"/>
    <property type="evidence" value="ECO:0007669"/>
    <property type="project" value="UniProtKB-SubCell"/>
</dbReference>
<dbReference type="Ensembl" id="ENSSSCT00065062248.1">
    <property type="protein sequence ID" value="ENSSSCP00065026987.1"/>
    <property type="gene ID" value="ENSSSCG00065044869.1"/>
</dbReference>
<evidence type="ECO:0000256" key="1">
    <source>
        <dbReference type="ARBA" id="ARBA00001946"/>
    </source>
</evidence>
<feature type="transmembrane region" description="Helical" evidence="16">
    <location>
        <begin position="894"/>
        <end position="915"/>
    </location>
</feature>
<dbReference type="InterPro" id="IPR032631">
    <property type="entry name" value="P-type_ATPase_N"/>
</dbReference>
<comment type="subcellular location">
    <subcellularLocation>
        <location evidence="2 16">Membrane</location>
        <topology evidence="2 16">Multi-pass membrane protein</topology>
    </subcellularLocation>
</comment>
<dbReference type="Pfam" id="PF16209">
    <property type="entry name" value="PhoLip_ATPase_N"/>
    <property type="match status" value="1"/>
</dbReference>
<dbReference type="GO" id="GO:0005524">
    <property type="term" value="F:ATP binding"/>
    <property type="evidence" value="ECO:0007669"/>
    <property type="project" value="UniProtKB-UniRule"/>
</dbReference>
<reference evidence="19" key="1">
    <citation type="submission" date="2025-05" db="UniProtKB">
        <authorList>
            <consortium name="Ensembl"/>
        </authorList>
    </citation>
    <scope>IDENTIFICATION</scope>
</reference>
<evidence type="ECO:0000259" key="17">
    <source>
        <dbReference type="Pfam" id="PF16209"/>
    </source>
</evidence>
<comment type="cofactor">
    <cofactor evidence="1 15">
        <name>Mg(2+)</name>
        <dbReference type="ChEBI" id="CHEBI:18420"/>
    </cofactor>
</comment>
<feature type="binding site" evidence="14">
    <location>
        <position position="592"/>
    </location>
    <ligand>
        <name>ATP</name>
        <dbReference type="ChEBI" id="CHEBI:30616"/>
    </ligand>
</feature>
<keyword evidence="6 14" id="KW-0547">Nucleotide-binding</keyword>
<evidence type="ECO:0000256" key="8">
    <source>
        <dbReference type="ARBA" id="ARBA00022842"/>
    </source>
</evidence>
<dbReference type="PANTHER" id="PTHR24092">
    <property type="entry name" value="PROBABLE PHOSPHOLIPID-TRANSPORTING ATPASE"/>
    <property type="match status" value="1"/>
</dbReference>
<dbReference type="InterPro" id="IPR023214">
    <property type="entry name" value="HAD_sf"/>
</dbReference>
<dbReference type="FunFam" id="3.40.50.1000:FF:000014">
    <property type="entry name" value="Phospholipid-transporting ATPase"/>
    <property type="match status" value="1"/>
</dbReference>
<dbReference type="InterPro" id="IPR006539">
    <property type="entry name" value="P-type_ATPase_IV"/>
</dbReference>
<dbReference type="SFLD" id="SFLDS00003">
    <property type="entry name" value="Haloacid_Dehalogenase"/>
    <property type="match status" value="1"/>
</dbReference>
<feature type="transmembrane region" description="Helical" evidence="16">
    <location>
        <begin position="273"/>
        <end position="293"/>
    </location>
</feature>
<feature type="binding site" evidence="14">
    <location>
        <position position="674"/>
    </location>
    <ligand>
        <name>ATP</name>
        <dbReference type="ChEBI" id="CHEBI:30616"/>
    </ligand>
</feature>
<dbReference type="Gene3D" id="3.40.1110.10">
    <property type="entry name" value="Calcium-transporting ATPase, cytoplasmic domain N"/>
    <property type="match status" value="1"/>
</dbReference>
<dbReference type="InterPro" id="IPR023299">
    <property type="entry name" value="ATPase_P-typ_cyto_dom_N"/>
</dbReference>
<dbReference type="Gene3D" id="3.40.50.1000">
    <property type="entry name" value="HAD superfamily/HAD-like"/>
    <property type="match status" value="1"/>
</dbReference>
<proteinExistence type="inferred from homology"/>
<feature type="transmembrane region" description="Helical" evidence="16">
    <location>
        <begin position="18"/>
        <end position="36"/>
    </location>
</feature>
<evidence type="ECO:0000256" key="4">
    <source>
        <dbReference type="ARBA" id="ARBA00022692"/>
    </source>
</evidence>
<feature type="binding site" evidence="14">
    <location>
        <position position="672"/>
    </location>
    <ligand>
        <name>ATP</name>
        <dbReference type="ChEBI" id="CHEBI:30616"/>
    </ligand>
</feature>
<feature type="transmembrane region" description="Helical" evidence="16">
    <location>
        <begin position="1057"/>
        <end position="1078"/>
    </location>
</feature>
<dbReference type="PANTHER" id="PTHR24092:SF52">
    <property type="entry name" value="PHOSPHOLIPID-TRANSPORTING ATPASE FETA"/>
    <property type="match status" value="1"/>
</dbReference>
<feature type="binding site" evidence="14">
    <location>
        <position position="391"/>
    </location>
    <ligand>
        <name>ATP</name>
        <dbReference type="ChEBI" id="CHEBI:30616"/>
    </ligand>
</feature>
<feature type="binding site" evidence="14">
    <location>
        <position position="558"/>
    </location>
    <ligand>
        <name>ATP</name>
        <dbReference type="ChEBI" id="CHEBI:30616"/>
    </ligand>
</feature>
<feature type="binding site" evidence="14">
    <location>
        <position position="673"/>
    </location>
    <ligand>
        <name>ATP</name>
        <dbReference type="ChEBI" id="CHEBI:30616"/>
    </ligand>
</feature>
<dbReference type="Pfam" id="PF16212">
    <property type="entry name" value="PhoLip_ATPase_C"/>
    <property type="match status" value="1"/>
</dbReference>
<comment type="similarity">
    <text evidence="3 16">Belongs to the cation transport ATPase (P-type) (TC 3.A.3) family. Type IV subfamily.</text>
</comment>
<feature type="transmembrane region" description="Helical" evidence="16">
    <location>
        <begin position="84"/>
        <end position="102"/>
    </location>
</feature>
<dbReference type="GO" id="GO:0140326">
    <property type="term" value="F:ATPase-coupled intramembrane lipid transporter activity"/>
    <property type="evidence" value="ECO:0007669"/>
    <property type="project" value="UniProtKB-EC"/>
</dbReference>
<dbReference type="InterPro" id="IPR044492">
    <property type="entry name" value="P_typ_ATPase_HD_dom"/>
</dbReference>
<dbReference type="InterPro" id="IPR032630">
    <property type="entry name" value="P_typ_ATPase_c"/>
</dbReference>
<name>A0A8D0MPZ7_PIG</name>
<organism evidence="19 20">
    <name type="scientific">Sus scrofa</name>
    <name type="common">Pig</name>
    <dbReference type="NCBI Taxonomy" id="9823"/>
    <lineage>
        <taxon>Eukaryota</taxon>
        <taxon>Metazoa</taxon>
        <taxon>Chordata</taxon>
        <taxon>Craniata</taxon>
        <taxon>Vertebrata</taxon>
        <taxon>Euteleostomi</taxon>
        <taxon>Mammalia</taxon>
        <taxon>Eutheria</taxon>
        <taxon>Laurasiatheria</taxon>
        <taxon>Artiodactyla</taxon>
        <taxon>Suina</taxon>
        <taxon>Suidae</taxon>
        <taxon>Sus</taxon>
    </lineage>
</organism>
<protein>
    <recommendedName>
        <fullName evidence="16">Phospholipid-transporting ATPase</fullName>
        <ecNumber evidence="16">7.6.2.1</ecNumber>
    </recommendedName>
</protein>
<feature type="binding site" evidence="15">
    <location>
        <position position="392"/>
    </location>
    <ligand>
        <name>Mg(2+)</name>
        <dbReference type="ChEBI" id="CHEBI:18420"/>
    </ligand>
</feature>
<feature type="transmembrane region" description="Helical" evidence="16">
    <location>
        <begin position="57"/>
        <end position="78"/>
    </location>
</feature>
<evidence type="ECO:0000256" key="5">
    <source>
        <dbReference type="ARBA" id="ARBA00022723"/>
    </source>
</evidence>
<keyword evidence="8 15" id="KW-0460">Magnesium</keyword>
<dbReference type="Proteomes" id="UP000694728">
    <property type="component" value="Unplaced"/>
</dbReference>
<evidence type="ECO:0000256" key="10">
    <source>
        <dbReference type="ARBA" id="ARBA00022989"/>
    </source>
</evidence>
<evidence type="ECO:0000313" key="19">
    <source>
        <dbReference type="Ensembl" id="ENSSSCP00015006282.1"/>
    </source>
</evidence>
<dbReference type="GO" id="GO:0016887">
    <property type="term" value="F:ATP hydrolysis activity"/>
    <property type="evidence" value="ECO:0007669"/>
    <property type="project" value="InterPro"/>
</dbReference>
<evidence type="ECO:0000256" key="7">
    <source>
        <dbReference type="ARBA" id="ARBA00022840"/>
    </source>
</evidence>
<feature type="binding site" evidence="14">
    <location>
        <position position="785"/>
    </location>
    <ligand>
        <name>ATP</name>
        <dbReference type="ChEBI" id="CHEBI:30616"/>
    </ligand>
</feature>
<keyword evidence="7 14" id="KW-0067">ATP-binding</keyword>
<dbReference type="Proteomes" id="UP000694725">
    <property type="component" value="Unplaced"/>
</dbReference>
<evidence type="ECO:0000256" key="14">
    <source>
        <dbReference type="PIRSR" id="PIRSR606539-2"/>
    </source>
</evidence>